<dbReference type="RefSeq" id="WP_062278104.1">
    <property type="nucleotide sequence ID" value="NZ_DF968180.1"/>
</dbReference>
<dbReference type="PANTHER" id="PTHR38030:SF2">
    <property type="entry name" value="PROTOPORPHYRINOGEN IX DEHYDROGENASE [QUINONE]"/>
    <property type="match status" value="1"/>
</dbReference>
<dbReference type="InterPro" id="IPR029039">
    <property type="entry name" value="Flavoprotein-like_sf"/>
</dbReference>
<dbReference type="GO" id="GO:0006783">
    <property type="term" value="P:heme biosynthetic process"/>
    <property type="evidence" value="ECO:0007669"/>
    <property type="project" value="TreeGrafter"/>
</dbReference>
<dbReference type="PROSITE" id="PS00201">
    <property type="entry name" value="FLAVODOXIN"/>
    <property type="match status" value="1"/>
</dbReference>
<feature type="domain" description="Flavodoxin-like" evidence="1">
    <location>
        <begin position="3"/>
        <end position="167"/>
    </location>
</feature>
<sequence length="177" mass="20033">MKTVVIYQSKTGYTKKYAQWIAEALQADLFENTKIKDDEIISYDAVVYGGSLFATGILGLKRIKKLLPSLAGKKIAVFGVGLSPVREDTINSVKQHNLTEEELKAIHFYYFRGGFNLKKLSFIDQTMMKMMKSSIEKKKKAGKLLTEDENEMLEAFNVISDFTDRSAIEPLLSFIQS</sequence>
<dbReference type="PROSITE" id="PS50902">
    <property type="entry name" value="FLAVODOXIN_LIKE"/>
    <property type="match status" value="1"/>
</dbReference>
<dbReference type="GO" id="GO:0070819">
    <property type="term" value="F:menaquinone-dependent protoporphyrinogen oxidase activity"/>
    <property type="evidence" value="ECO:0007669"/>
    <property type="project" value="TreeGrafter"/>
</dbReference>
<dbReference type="PATRIC" id="fig|1678840.3.peg.608"/>
<dbReference type="GO" id="GO:0009055">
    <property type="term" value="F:electron transfer activity"/>
    <property type="evidence" value="ECO:0007669"/>
    <property type="project" value="InterPro"/>
</dbReference>
<dbReference type="SUPFAM" id="SSF52218">
    <property type="entry name" value="Flavoproteins"/>
    <property type="match status" value="1"/>
</dbReference>
<dbReference type="InterPro" id="IPR026816">
    <property type="entry name" value="Flavodoxin_dom"/>
</dbReference>
<dbReference type="Pfam" id="PF12724">
    <property type="entry name" value="Flavodoxin_5"/>
    <property type="match status" value="1"/>
</dbReference>
<keyword evidence="3" id="KW-1185">Reference proteome</keyword>
<gene>
    <name evidence="2" type="ORF">ATC1_1290</name>
</gene>
<evidence type="ECO:0000313" key="2">
    <source>
        <dbReference type="EMBL" id="GAP39560.1"/>
    </source>
</evidence>
<dbReference type="EMBL" id="DF968180">
    <property type="protein sequence ID" value="GAP39560.1"/>
    <property type="molecule type" value="Genomic_DNA"/>
</dbReference>
<dbReference type="OrthoDB" id="411276at2"/>
<dbReference type="STRING" id="1678840.ATC1_1290"/>
<reference evidence="2" key="1">
    <citation type="journal article" date="2015" name="Genome Announc.">
        <title>Draft Genome Sequence of Anaerolineae Strain TC1, a Novel Isolate from a Methanogenic Wastewater Treatment System.</title>
        <authorList>
            <person name="Matsuura N."/>
            <person name="Tourlousse D.M."/>
            <person name="Sun L."/>
            <person name="Toyonaga M."/>
            <person name="Kuroda K."/>
            <person name="Ohashi A."/>
            <person name="Cruz R."/>
            <person name="Yamaguchi T."/>
            <person name="Sekiguchi Y."/>
        </authorList>
    </citation>
    <scope>NUCLEOTIDE SEQUENCE [LARGE SCALE GENOMIC DNA]</scope>
    <source>
        <strain evidence="2">TC1</strain>
    </source>
</reference>
<dbReference type="InterPro" id="IPR052200">
    <property type="entry name" value="Protoporphyrinogen_IX_DH"/>
</dbReference>
<dbReference type="InterPro" id="IPR008254">
    <property type="entry name" value="Flavodoxin/NO_synth"/>
</dbReference>
<dbReference type="InterPro" id="IPR001226">
    <property type="entry name" value="Flavodoxin_CS"/>
</dbReference>
<dbReference type="AlphaFoldDB" id="A0A0K8PBN6"/>
<dbReference type="Proteomes" id="UP000053370">
    <property type="component" value="Unassembled WGS sequence"/>
</dbReference>
<name>A0A0K8PBN6_9CHLR</name>
<evidence type="ECO:0000259" key="1">
    <source>
        <dbReference type="PROSITE" id="PS50902"/>
    </source>
</evidence>
<organism evidence="2">
    <name type="scientific">Flexilinea flocculi</name>
    <dbReference type="NCBI Taxonomy" id="1678840"/>
    <lineage>
        <taxon>Bacteria</taxon>
        <taxon>Bacillati</taxon>
        <taxon>Chloroflexota</taxon>
        <taxon>Anaerolineae</taxon>
        <taxon>Anaerolineales</taxon>
        <taxon>Anaerolineaceae</taxon>
        <taxon>Flexilinea</taxon>
    </lineage>
</organism>
<proteinExistence type="predicted"/>
<dbReference type="PANTHER" id="PTHR38030">
    <property type="entry name" value="PROTOPORPHYRINOGEN IX DEHYDROGENASE [MENAQUINONE]"/>
    <property type="match status" value="1"/>
</dbReference>
<dbReference type="GO" id="GO:0010181">
    <property type="term" value="F:FMN binding"/>
    <property type="evidence" value="ECO:0007669"/>
    <property type="project" value="InterPro"/>
</dbReference>
<protein>
    <submittedName>
        <fullName evidence="2">Protoporphyrinogen IX oxidase, menaquinone-dependent</fullName>
    </submittedName>
</protein>
<accession>A0A0K8PBN6</accession>
<dbReference type="Gene3D" id="3.40.50.360">
    <property type="match status" value="1"/>
</dbReference>
<evidence type="ECO:0000313" key="3">
    <source>
        <dbReference type="Proteomes" id="UP000053370"/>
    </source>
</evidence>